<dbReference type="Proteomes" id="UP000028781">
    <property type="component" value="Chromosome"/>
</dbReference>
<dbReference type="EMBL" id="CP009149">
    <property type="protein sequence ID" value="AIJ05447.1"/>
    <property type="molecule type" value="Genomic_DNA"/>
</dbReference>
<accession>A0A076LF39</accession>
<dbReference type="GeneID" id="24891200"/>
<dbReference type="STRING" id="1301915.JH146_0598"/>
<evidence type="ECO:0000313" key="1">
    <source>
        <dbReference type="EMBL" id="AIJ05447.1"/>
    </source>
</evidence>
<name>A0A076LF39_9EURY</name>
<dbReference type="KEGG" id="mjh:JH146_0598"/>
<gene>
    <name evidence="1" type="ORF">JH146_0598</name>
</gene>
<dbReference type="HOGENOM" id="CLU_1736435_0_0_2"/>
<dbReference type="RefSeq" id="WP_048201637.1">
    <property type="nucleotide sequence ID" value="NZ_CP009149.1"/>
</dbReference>
<evidence type="ECO:0000313" key="2">
    <source>
        <dbReference type="Proteomes" id="UP000028781"/>
    </source>
</evidence>
<keyword evidence="2" id="KW-1185">Reference proteome</keyword>
<proteinExistence type="predicted"/>
<organism evidence="1 2">
    <name type="scientific">Methanocaldococcus bathoardescens</name>
    <dbReference type="NCBI Taxonomy" id="1301915"/>
    <lineage>
        <taxon>Archaea</taxon>
        <taxon>Methanobacteriati</taxon>
        <taxon>Methanobacteriota</taxon>
        <taxon>Methanomada group</taxon>
        <taxon>Methanococci</taxon>
        <taxon>Methanococcales</taxon>
        <taxon>Methanocaldococcaceae</taxon>
        <taxon>Methanocaldococcus</taxon>
    </lineage>
</organism>
<reference evidence="1 2" key="1">
    <citation type="journal article" date="2015" name="Int. J. Syst. Evol. Microbiol.">
        <title>M ethanocaldococcus bathoardescens sp. nov., a hyperthermophilic methanogen isolated from a volcanically active deep-sea hydrothermal vent.</title>
        <authorList>
            <person name="Stewart L.C."/>
            <person name="Jung J.H."/>
            <person name="Kim Y.T."/>
            <person name="Kwon S.W."/>
            <person name="Park C.S."/>
            <person name="Holden J.F."/>
        </authorList>
    </citation>
    <scope>NUCLEOTIDE SEQUENCE [LARGE SCALE GENOMIC DNA]</scope>
    <source>
        <strain evidence="1 2">JH146</strain>
    </source>
</reference>
<protein>
    <submittedName>
        <fullName evidence="1">Uncharacterized protein</fullName>
    </submittedName>
</protein>
<dbReference type="OrthoDB" id="59585at2157"/>
<sequence length="160" mass="18764">MVIKKIIKKIRGNKDLPTPVEVPDEEYIVIGEEKPAYILESETETESEVLEPKESEEEVKEIEEVVKVEKILPKLYVVRIKHPLDFENIKDRIPEYDVVIVNFEEVPFESILKELNEFRDYMNVLNYKLGFVAENVLLAYRDDVMLDKYISDITDDAENV</sequence>
<dbReference type="AlphaFoldDB" id="A0A076LF39"/>